<evidence type="ECO:0000256" key="4">
    <source>
        <dbReference type="ARBA" id="ARBA00023163"/>
    </source>
</evidence>
<proteinExistence type="inferred from homology"/>
<dbReference type="HOGENOM" id="CLU_039613_6_1_9"/>
<keyword evidence="3" id="KW-0238">DNA-binding</keyword>
<dbReference type="AlphaFoldDB" id="A0A060M075"/>
<dbReference type="Pfam" id="PF03466">
    <property type="entry name" value="LysR_substrate"/>
    <property type="match status" value="1"/>
</dbReference>
<dbReference type="GO" id="GO:0003700">
    <property type="term" value="F:DNA-binding transcription factor activity"/>
    <property type="evidence" value="ECO:0007669"/>
    <property type="project" value="InterPro"/>
</dbReference>
<keyword evidence="2" id="KW-0805">Transcription regulation</keyword>
<dbReference type="Pfam" id="PF00126">
    <property type="entry name" value="HTH_1"/>
    <property type="match status" value="1"/>
</dbReference>
<reference evidence="6 7" key="1">
    <citation type="journal article" date="2014" name="Gene">
        <title>A comparative genomic analysis of the alkalitolerant soil bacterium Bacillus lehensis G1.</title>
        <authorList>
            <person name="Noor Y.M."/>
            <person name="Samsulrizal N.H."/>
            <person name="Jema'on N.A."/>
            <person name="Low K.O."/>
            <person name="Ramli A.N."/>
            <person name="Alias N.I."/>
            <person name="Damis S.I."/>
            <person name="Fuzi S.F."/>
            <person name="Isa M.N."/>
            <person name="Murad A.M."/>
            <person name="Raih M.F."/>
            <person name="Bakar F.D."/>
            <person name="Najimudin N."/>
            <person name="Mahadi N.M."/>
            <person name="Illias R.M."/>
        </authorList>
    </citation>
    <scope>NUCLEOTIDE SEQUENCE [LARGE SCALE GENOMIC DNA]</scope>
    <source>
        <strain evidence="6 7">G1</strain>
    </source>
</reference>
<protein>
    <submittedName>
        <fullName evidence="6">HTH-type, LysR family transcriptional regulator</fullName>
    </submittedName>
</protein>
<dbReference type="InterPro" id="IPR005119">
    <property type="entry name" value="LysR_subst-bd"/>
</dbReference>
<comment type="similarity">
    <text evidence="1">Belongs to the LysR transcriptional regulatory family.</text>
</comment>
<dbReference type="EMBL" id="CP003923">
    <property type="protein sequence ID" value="AIC93459.1"/>
    <property type="molecule type" value="Genomic_DNA"/>
</dbReference>
<evidence type="ECO:0000259" key="5">
    <source>
        <dbReference type="PROSITE" id="PS50931"/>
    </source>
</evidence>
<dbReference type="eggNOG" id="COG0583">
    <property type="taxonomic scope" value="Bacteria"/>
</dbReference>
<dbReference type="PROSITE" id="PS50931">
    <property type="entry name" value="HTH_LYSR"/>
    <property type="match status" value="1"/>
</dbReference>
<accession>A0A060M075</accession>
<dbReference type="RefSeq" id="WP_038477563.1">
    <property type="nucleotide sequence ID" value="NZ_CP003923.1"/>
</dbReference>
<dbReference type="CDD" id="cd08420">
    <property type="entry name" value="PBP2_CysL_like"/>
    <property type="match status" value="1"/>
</dbReference>
<dbReference type="InterPro" id="IPR036388">
    <property type="entry name" value="WH-like_DNA-bd_sf"/>
</dbReference>
<dbReference type="PANTHER" id="PTHR30126:SF39">
    <property type="entry name" value="HTH-TYPE TRANSCRIPTIONAL REGULATOR CYSL"/>
    <property type="match status" value="1"/>
</dbReference>
<organism evidence="6 7">
    <name type="scientific">Shouchella lehensis G1</name>
    <dbReference type="NCBI Taxonomy" id="1246626"/>
    <lineage>
        <taxon>Bacteria</taxon>
        <taxon>Bacillati</taxon>
        <taxon>Bacillota</taxon>
        <taxon>Bacilli</taxon>
        <taxon>Bacillales</taxon>
        <taxon>Bacillaceae</taxon>
        <taxon>Shouchella</taxon>
    </lineage>
</organism>
<dbReference type="KEGG" id="ble:BleG1_0851"/>
<dbReference type="Gene3D" id="3.40.190.10">
    <property type="entry name" value="Periplasmic binding protein-like II"/>
    <property type="match status" value="2"/>
</dbReference>
<evidence type="ECO:0000313" key="6">
    <source>
        <dbReference type="EMBL" id="AIC93459.1"/>
    </source>
</evidence>
<dbReference type="FunFam" id="1.10.10.10:FF:000001">
    <property type="entry name" value="LysR family transcriptional regulator"/>
    <property type="match status" value="1"/>
</dbReference>
<dbReference type="InterPro" id="IPR000847">
    <property type="entry name" value="LysR_HTH_N"/>
</dbReference>
<name>A0A060M075_9BACI</name>
<sequence length="290" mass="33112">MNIDEIETFITLVQEKNFTKTAEKRSLSQPTVSVQIKNLENQFQTQFIRRTTRQIFLTEDGHFFYKEALKIQNIYRTIHESLYARHHEASGLLKIGASFTIGEYLLPQMIASLKGLYPNLTFAITIANTDTIMQKVQHFDVDFGLVEGTIKAKNIEQTPFKHDQLVIICSTHDVENYQTLHDLQNQRWVIREEGSGTRESFEALIETFQLTIHSSITISSTQGIKEGVKNGLGLALISESAIQEELRNGSLQVLNHLHMNTARQFSFIHRQGVPVTKNTNLFLKHALPSK</sequence>
<keyword evidence="4" id="KW-0804">Transcription</keyword>
<evidence type="ECO:0000313" key="7">
    <source>
        <dbReference type="Proteomes" id="UP000027142"/>
    </source>
</evidence>
<keyword evidence="7" id="KW-1185">Reference proteome</keyword>
<evidence type="ECO:0000256" key="2">
    <source>
        <dbReference type="ARBA" id="ARBA00023015"/>
    </source>
</evidence>
<evidence type="ECO:0000256" key="3">
    <source>
        <dbReference type="ARBA" id="ARBA00023125"/>
    </source>
</evidence>
<dbReference type="Proteomes" id="UP000027142">
    <property type="component" value="Chromosome"/>
</dbReference>
<dbReference type="InterPro" id="IPR036390">
    <property type="entry name" value="WH_DNA-bd_sf"/>
</dbReference>
<dbReference type="PATRIC" id="fig|1246626.3.peg.856"/>
<dbReference type="STRING" id="1246626.BleG1_0851"/>
<evidence type="ECO:0000256" key="1">
    <source>
        <dbReference type="ARBA" id="ARBA00009437"/>
    </source>
</evidence>
<dbReference type="GO" id="GO:0000976">
    <property type="term" value="F:transcription cis-regulatory region binding"/>
    <property type="evidence" value="ECO:0007669"/>
    <property type="project" value="TreeGrafter"/>
</dbReference>
<dbReference type="OrthoDB" id="9785745at2"/>
<gene>
    <name evidence="6" type="ORF">BleG1_0851</name>
</gene>
<dbReference type="Gene3D" id="1.10.10.10">
    <property type="entry name" value="Winged helix-like DNA-binding domain superfamily/Winged helix DNA-binding domain"/>
    <property type="match status" value="1"/>
</dbReference>
<dbReference type="SUPFAM" id="SSF46785">
    <property type="entry name" value="Winged helix' DNA-binding domain"/>
    <property type="match status" value="1"/>
</dbReference>
<dbReference type="PANTHER" id="PTHR30126">
    <property type="entry name" value="HTH-TYPE TRANSCRIPTIONAL REGULATOR"/>
    <property type="match status" value="1"/>
</dbReference>
<feature type="domain" description="HTH lysR-type" evidence="5">
    <location>
        <begin position="1"/>
        <end position="58"/>
    </location>
</feature>
<dbReference type="SUPFAM" id="SSF53850">
    <property type="entry name" value="Periplasmic binding protein-like II"/>
    <property type="match status" value="1"/>
</dbReference>